<dbReference type="RefSeq" id="WP_131747920.1">
    <property type="nucleotide sequence ID" value="NZ_CAACYI010000001.1"/>
</dbReference>
<dbReference type="Pfam" id="PF03729">
    <property type="entry name" value="DUF308"/>
    <property type="match status" value="2"/>
</dbReference>
<evidence type="ECO:0000256" key="1">
    <source>
        <dbReference type="SAM" id="Phobius"/>
    </source>
</evidence>
<accession>A0A8H2M2T9</accession>
<dbReference type="Proteomes" id="UP000377798">
    <property type="component" value="Unassembled WGS sequence"/>
</dbReference>
<feature type="transmembrane region" description="Helical" evidence="1">
    <location>
        <begin position="149"/>
        <end position="169"/>
    </location>
</feature>
<dbReference type="AlphaFoldDB" id="A0A8H2M2T9"/>
<keyword evidence="1" id="KW-0472">Membrane</keyword>
<feature type="transmembrane region" description="Helical" evidence="1">
    <location>
        <begin position="6"/>
        <end position="27"/>
    </location>
</feature>
<feature type="transmembrane region" description="Helical" evidence="1">
    <location>
        <begin position="92"/>
        <end position="111"/>
    </location>
</feature>
<protein>
    <submittedName>
        <fullName evidence="2">Uncharacterized conserved protein</fullName>
    </submittedName>
</protein>
<dbReference type="GO" id="GO:0005886">
    <property type="term" value="C:plasma membrane"/>
    <property type="evidence" value="ECO:0007669"/>
    <property type="project" value="TreeGrafter"/>
</dbReference>
<organism evidence="2 3">
    <name type="scientific">Urinicoccus massiliensis</name>
    <dbReference type="NCBI Taxonomy" id="1723382"/>
    <lineage>
        <taxon>Bacteria</taxon>
        <taxon>Bacillati</taxon>
        <taxon>Bacillota</taxon>
        <taxon>Tissierellia</taxon>
        <taxon>Tissierellales</taxon>
        <taxon>Peptoniphilaceae</taxon>
        <taxon>Urinicoccus</taxon>
    </lineage>
</organism>
<sequence>MKNLKVLKEIYSLFSLSLIVLGIVFLAKSTMAADVFCRICGILLLLFGIVKLFGYFSRDLLQLAFQFDFAMGIISSLIGFVMFFWTTRFIDLLIIGIGLFIVFDALLRIQTALDARKIGVQSWWVILLMALITGVIGVILFLKPYTGRTALVMLIGLNLIIDGILNLFVVQSTVTTIWRDRKWEI</sequence>
<feature type="transmembrane region" description="Helical" evidence="1">
    <location>
        <begin position="39"/>
        <end position="57"/>
    </location>
</feature>
<reference evidence="2 3" key="1">
    <citation type="submission" date="2019-02" db="EMBL/GenBank/DDBJ databases">
        <authorList>
            <consortium name="Pathogen Informatics"/>
        </authorList>
    </citation>
    <scope>NUCLEOTIDE SEQUENCE [LARGE SCALE GENOMIC DNA]</scope>
    <source>
        <strain evidence="2 3">3012STDY7089603</strain>
    </source>
</reference>
<dbReference type="EMBL" id="CAACYI010000001">
    <property type="protein sequence ID" value="VFB15572.1"/>
    <property type="molecule type" value="Genomic_DNA"/>
</dbReference>
<name>A0A8H2M2T9_9FIRM</name>
<evidence type="ECO:0000313" key="3">
    <source>
        <dbReference type="Proteomes" id="UP000377798"/>
    </source>
</evidence>
<dbReference type="PANTHER" id="PTHR34989">
    <property type="entry name" value="PROTEIN HDED"/>
    <property type="match status" value="1"/>
</dbReference>
<feature type="transmembrane region" description="Helical" evidence="1">
    <location>
        <begin position="63"/>
        <end position="85"/>
    </location>
</feature>
<evidence type="ECO:0000313" key="2">
    <source>
        <dbReference type="EMBL" id="VFB15572.1"/>
    </source>
</evidence>
<feature type="transmembrane region" description="Helical" evidence="1">
    <location>
        <begin position="123"/>
        <end position="142"/>
    </location>
</feature>
<keyword evidence="1" id="KW-0812">Transmembrane</keyword>
<dbReference type="InterPro" id="IPR005325">
    <property type="entry name" value="DUF308_memb"/>
</dbReference>
<dbReference type="PANTHER" id="PTHR34989:SF1">
    <property type="entry name" value="PROTEIN HDED"/>
    <property type="match status" value="1"/>
</dbReference>
<gene>
    <name evidence="2" type="ORF">NCTC13150_00070</name>
</gene>
<keyword evidence="3" id="KW-1185">Reference proteome</keyword>
<keyword evidence="1" id="KW-1133">Transmembrane helix</keyword>
<dbReference type="InterPro" id="IPR052712">
    <property type="entry name" value="Acid_resist_chaperone_HdeD"/>
</dbReference>
<comment type="caution">
    <text evidence="2">The sequence shown here is derived from an EMBL/GenBank/DDBJ whole genome shotgun (WGS) entry which is preliminary data.</text>
</comment>
<proteinExistence type="predicted"/>